<sequence>MIFLGYRGHYSNMIFMRSPRNVIFTSATALFNEKLFPKCAKDKVPPVTKIQKPIPEEPEIEIEIGSDPEEDDPYNPPQIPFIPPRGNEEPHDGEGPQSPPQSPPGSPPGGGPRQSGRPRKEPKRDGNVYPPGTSTDRDRRRRLPATGTTSSAPNSGVRTSTDHPNSERDLDIAKLAAEGGVSWYNYLLSKAIPHNDFPDPMNVRDWTSRDIGKLPADDQKAWREAQQQELEALKKRKVYELADLPPGRKAIKNRWVFDIKSDGR</sequence>
<name>A0A067T7N1_GALM3</name>
<keyword evidence="3" id="KW-1185">Reference proteome</keyword>
<accession>A0A067T7N1</accession>
<organism evidence="2 3">
    <name type="scientific">Galerina marginata (strain CBS 339.88)</name>
    <dbReference type="NCBI Taxonomy" id="685588"/>
    <lineage>
        <taxon>Eukaryota</taxon>
        <taxon>Fungi</taxon>
        <taxon>Dikarya</taxon>
        <taxon>Basidiomycota</taxon>
        <taxon>Agaricomycotina</taxon>
        <taxon>Agaricomycetes</taxon>
        <taxon>Agaricomycetidae</taxon>
        <taxon>Agaricales</taxon>
        <taxon>Agaricineae</taxon>
        <taxon>Strophariaceae</taxon>
        <taxon>Galerina</taxon>
    </lineage>
</organism>
<dbReference type="AlphaFoldDB" id="A0A067T7N1"/>
<proteinExistence type="predicted"/>
<protein>
    <recommendedName>
        <fullName evidence="4">Reverse transcriptase Ty1/copia-type domain-containing protein</fullName>
    </recommendedName>
</protein>
<feature type="compositionally biased region" description="Pro residues" evidence="1">
    <location>
        <begin position="74"/>
        <end position="83"/>
    </location>
</feature>
<evidence type="ECO:0000313" key="3">
    <source>
        <dbReference type="Proteomes" id="UP000027222"/>
    </source>
</evidence>
<reference evidence="3" key="1">
    <citation type="journal article" date="2014" name="Proc. Natl. Acad. Sci. U.S.A.">
        <title>Extensive sampling of basidiomycete genomes demonstrates inadequacy of the white-rot/brown-rot paradigm for wood decay fungi.</title>
        <authorList>
            <person name="Riley R."/>
            <person name="Salamov A.A."/>
            <person name="Brown D.W."/>
            <person name="Nagy L.G."/>
            <person name="Floudas D."/>
            <person name="Held B.W."/>
            <person name="Levasseur A."/>
            <person name="Lombard V."/>
            <person name="Morin E."/>
            <person name="Otillar R."/>
            <person name="Lindquist E.A."/>
            <person name="Sun H."/>
            <person name="LaButti K.M."/>
            <person name="Schmutz J."/>
            <person name="Jabbour D."/>
            <person name="Luo H."/>
            <person name="Baker S.E."/>
            <person name="Pisabarro A.G."/>
            <person name="Walton J.D."/>
            <person name="Blanchette R.A."/>
            <person name="Henrissat B."/>
            <person name="Martin F."/>
            <person name="Cullen D."/>
            <person name="Hibbett D.S."/>
            <person name="Grigoriev I.V."/>
        </authorList>
    </citation>
    <scope>NUCLEOTIDE SEQUENCE [LARGE SCALE GENOMIC DNA]</scope>
    <source>
        <strain evidence="3">CBS 339.88</strain>
    </source>
</reference>
<evidence type="ECO:0000313" key="2">
    <source>
        <dbReference type="EMBL" id="KDR74968.1"/>
    </source>
</evidence>
<dbReference type="OrthoDB" id="3065887at2759"/>
<dbReference type="HOGENOM" id="CLU_1053899_0_0_1"/>
<dbReference type="EMBL" id="KL142381">
    <property type="protein sequence ID" value="KDR74968.1"/>
    <property type="molecule type" value="Genomic_DNA"/>
</dbReference>
<feature type="compositionally biased region" description="Pro residues" evidence="1">
    <location>
        <begin position="97"/>
        <end position="110"/>
    </location>
</feature>
<dbReference type="Proteomes" id="UP000027222">
    <property type="component" value="Unassembled WGS sequence"/>
</dbReference>
<feature type="compositionally biased region" description="Basic and acidic residues" evidence="1">
    <location>
        <begin position="160"/>
        <end position="169"/>
    </location>
</feature>
<feature type="compositionally biased region" description="Acidic residues" evidence="1">
    <location>
        <begin position="56"/>
        <end position="73"/>
    </location>
</feature>
<evidence type="ECO:0008006" key="4">
    <source>
        <dbReference type="Google" id="ProtNLM"/>
    </source>
</evidence>
<feature type="compositionally biased region" description="Polar residues" evidence="1">
    <location>
        <begin position="146"/>
        <end position="159"/>
    </location>
</feature>
<feature type="region of interest" description="Disordered" evidence="1">
    <location>
        <begin position="47"/>
        <end position="169"/>
    </location>
</feature>
<gene>
    <name evidence="2" type="ORF">GALMADRAFT_69654</name>
</gene>
<evidence type="ECO:0000256" key="1">
    <source>
        <dbReference type="SAM" id="MobiDB-lite"/>
    </source>
</evidence>